<accession>A0A380CI86</accession>
<evidence type="ECO:0000313" key="6">
    <source>
        <dbReference type="EMBL" id="SUJ21036.1"/>
    </source>
</evidence>
<feature type="domain" description="Methylamine utilisation protein MauE" evidence="5">
    <location>
        <begin position="15"/>
        <end position="142"/>
    </location>
</feature>
<dbReference type="Pfam" id="PF07291">
    <property type="entry name" value="MauE"/>
    <property type="match status" value="1"/>
</dbReference>
<dbReference type="InterPro" id="IPR009908">
    <property type="entry name" value="Methylamine_util_MauE"/>
</dbReference>
<dbReference type="RefSeq" id="WP_002993285.1">
    <property type="nucleotide sequence ID" value="NZ_CP068082.1"/>
</dbReference>
<keyword evidence="4" id="KW-0472">Membrane</keyword>
<proteinExistence type="predicted"/>
<dbReference type="GO" id="GO:0030416">
    <property type="term" value="P:methylamine metabolic process"/>
    <property type="evidence" value="ECO:0007669"/>
    <property type="project" value="InterPro"/>
</dbReference>
<gene>
    <name evidence="6" type="ORF">NCTC11388_03075</name>
</gene>
<name>A0A380CI86_SPHSI</name>
<evidence type="ECO:0000256" key="2">
    <source>
        <dbReference type="ARBA" id="ARBA00022692"/>
    </source>
</evidence>
<evidence type="ECO:0000256" key="4">
    <source>
        <dbReference type="ARBA" id="ARBA00023136"/>
    </source>
</evidence>
<sequence>METAATYQNQIKRKRITLNVVIILLLLLWIPVGIDKITDFTAFKGGILRQPFSDSIGYILIYSLPALELITVLALVMEKYRKAGLILSTVLMTAFTAYIAVALMGAWEKLPCGCGSVISGMNWTQHFFFNLFFLSLSILGLYLWHKLRGSNAGGEATEGASAKRHIKKYFLTSKF</sequence>
<evidence type="ECO:0000256" key="3">
    <source>
        <dbReference type="ARBA" id="ARBA00022989"/>
    </source>
</evidence>
<keyword evidence="3" id="KW-1133">Transmembrane helix</keyword>
<protein>
    <recommendedName>
        <fullName evidence="5">Methylamine utilisation protein MauE domain-containing protein</fullName>
    </recommendedName>
</protein>
<evidence type="ECO:0000256" key="1">
    <source>
        <dbReference type="ARBA" id="ARBA00004141"/>
    </source>
</evidence>
<dbReference type="GeneID" id="95427759"/>
<comment type="subcellular location">
    <subcellularLocation>
        <location evidence="1">Membrane</location>
        <topology evidence="1">Multi-pass membrane protein</topology>
    </subcellularLocation>
</comment>
<keyword evidence="2" id="KW-0812">Transmembrane</keyword>
<dbReference type="AlphaFoldDB" id="A0A380CI86"/>
<evidence type="ECO:0000259" key="5">
    <source>
        <dbReference type="Pfam" id="PF07291"/>
    </source>
</evidence>
<evidence type="ECO:0000313" key="7">
    <source>
        <dbReference type="Proteomes" id="UP000254893"/>
    </source>
</evidence>
<dbReference type="Proteomes" id="UP000254893">
    <property type="component" value="Unassembled WGS sequence"/>
</dbReference>
<dbReference type="EMBL" id="UGYW01000002">
    <property type="protein sequence ID" value="SUJ21036.1"/>
    <property type="molecule type" value="Genomic_DNA"/>
</dbReference>
<dbReference type="GO" id="GO:0016020">
    <property type="term" value="C:membrane"/>
    <property type="evidence" value="ECO:0007669"/>
    <property type="project" value="UniProtKB-SubCell"/>
</dbReference>
<organism evidence="6 7">
    <name type="scientific">Sphingobacterium spiritivorum</name>
    <name type="common">Flavobacterium spiritivorum</name>
    <dbReference type="NCBI Taxonomy" id="258"/>
    <lineage>
        <taxon>Bacteria</taxon>
        <taxon>Pseudomonadati</taxon>
        <taxon>Bacteroidota</taxon>
        <taxon>Sphingobacteriia</taxon>
        <taxon>Sphingobacteriales</taxon>
        <taxon>Sphingobacteriaceae</taxon>
        <taxon>Sphingobacterium</taxon>
    </lineage>
</organism>
<reference evidence="6 7" key="1">
    <citation type="submission" date="2018-06" db="EMBL/GenBank/DDBJ databases">
        <authorList>
            <consortium name="Pathogen Informatics"/>
            <person name="Doyle S."/>
        </authorList>
    </citation>
    <scope>NUCLEOTIDE SEQUENCE [LARGE SCALE GENOMIC DNA]</scope>
    <source>
        <strain evidence="6 7">NCTC11388</strain>
    </source>
</reference>